<dbReference type="Proteomes" id="UP000054843">
    <property type="component" value="Unassembled WGS sequence"/>
</dbReference>
<dbReference type="AlphaFoldDB" id="A0A0V1M7K4"/>
<evidence type="ECO:0000313" key="2">
    <source>
        <dbReference type="Proteomes" id="UP000054843"/>
    </source>
</evidence>
<keyword evidence="2" id="KW-1185">Reference proteome</keyword>
<proteinExistence type="predicted"/>
<dbReference type="OrthoDB" id="5938884at2759"/>
<gene>
    <name evidence="1" type="ORF">T10_4711</name>
</gene>
<protein>
    <submittedName>
        <fullName evidence="1">Uncharacterized protein</fullName>
    </submittedName>
</protein>
<accession>A0A0V1M7K4</accession>
<name>A0A0V1M7K4_9BILA</name>
<evidence type="ECO:0000313" key="1">
    <source>
        <dbReference type="EMBL" id="KRZ67805.1"/>
    </source>
</evidence>
<organism evidence="1 2">
    <name type="scientific">Trichinella papuae</name>
    <dbReference type="NCBI Taxonomy" id="268474"/>
    <lineage>
        <taxon>Eukaryota</taxon>
        <taxon>Metazoa</taxon>
        <taxon>Ecdysozoa</taxon>
        <taxon>Nematoda</taxon>
        <taxon>Enoplea</taxon>
        <taxon>Dorylaimia</taxon>
        <taxon>Trichinellida</taxon>
        <taxon>Trichinellidae</taxon>
        <taxon>Trichinella</taxon>
    </lineage>
</organism>
<comment type="caution">
    <text evidence="1">The sequence shown here is derived from an EMBL/GenBank/DDBJ whole genome shotgun (WGS) entry which is preliminary data.</text>
</comment>
<sequence length="84" mass="9556">MDPNWKGMKSLMDFYAKSESNAATESNVLTDLGNESPQQPVHQKFPVTKFAGSSKSFCAVFGLCWEESRLVILYKWLPHLEMRA</sequence>
<reference evidence="1 2" key="1">
    <citation type="submission" date="2015-01" db="EMBL/GenBank/DDBJ databases">
        <title>Evolution of Trichinella species and genotypes.</title>
        <authorList>
            <person name="Korhonen P.K."/>
            <person name="Edoardo P."/>
            <person name="Giuseppe L.R."/>
            <person name="Gasser R.B."/>
        </authorList>
    </citation>
    <scope>NUCLEOTIDE SEQUENCE [LARGE SCALE GENOMIC DNA]</scope>
    <source>
        <strain evidence="1">ISS1980</strain>
    </source>
</reference>
<dbReference type="EMBL" id="JYDO01000185">
    <property type="protein sequence ID" value="KRZ67805.1"/>
    <property type="molecule type" value="Genomic_DNA"/>
</dbReference>